<keyword evidence="6" id="KW-1185">Reference proteome</keyword>
<dbReference type="EMBL" id="MCGO01000001">
    <property type="protein sequence ID" value="ORY53780.1"/>
    <property type="molecule type" value="Genomic_DNA"/>
</dbReference>
<evidence type="ECO:0000256" key="3">
    <source>
        <dbReference type="ARBA" id="ARBA00022989"/>
    </source>
</evidence>
<evidence type="ECO:0000256" key="4">
    <source>
        <dbReference type="ARBA" id="ARBA00023136"/>
    </source>
</evidence>
<dbReference type="AlphaFoldDB" id="A0A1Y2D3F0"/>
<dbReference type="InterPro" id="IPR023395">
    <property type="entry name" value="MCP_dom_sf"/>
</dbReference>
<protein>
    <submittedName>
        <fullName evidence="5">Uncharacterized protein</fullName>
    </submittedName>
</protein>
<gene>
    <name evidence="5" type="ORF">BCR33DRAFT_845021</name>
</gene>
<evidence type="ECO:0000256" key="2">
    <source>
        <dbReference type="ARBA" id="ARBA00022692"/>
    </source>
</evidence>
<evidence type="ECO:0000313" key="6">
    <source>
        <dbReference type="Proteomes" id="UP000193642"/>
    </source>
</evidence>
<evidence type="ECO:0000313" key="5">
    <source>
        <dbReference type="EMBL" id="ORY53780.1"/>
    </source>
</evidence>
<reference evidence="5 6" key="1">
    <citation type="submission" date="2016-07" db="EMBL/GenBank/DDBJ databases">
        <title>Pervasive Adenine N6-methylation of Active Genes in Fungi.</title>
        <authorList>
            <consortium name="DOE Joint Genome Institute"/>
            <person name="Mondo S.J."/>
            <person name="Dannebaum R.O."/>
            <person name="Kuo R.C."/>
            <person name="Labutti K."/>
            <person name="Haridas S."/>
            <person name="Kuo A."/>
            <person name="Salamov A."/>
            <person name="Ahrendt S.R."/>
            <person name="Lipzen A."/>
            <person name="Sullivan W."/>
            <person name="Andreopoulos W.B."/>
            <person name="Clum A."/>
            <person name="Lindquist E."/>
            <person name="Daum C."/>
            <person name="Ramamoorthy G.K."/>
            <person name="Gryganskyi A."/>
            <person name="Culley D."/>
            <person name="Magnuson J.K."/>
            <person name="James T.Y."/>
            <person name="O'Malley M.A."/>
            <person name="Stajich J.E."/>
            <person name="Spatafora J.W."/>
            <person name="Visel A."/>
            <person name="Grigoriev I.V."/>
        </authorList>
    </citation>
    <scope>NUCLEOTIDE SEQUENCE [LARGE SCALE GENOMIC DNA]</scope>
    <source>
        <strain evidence="5 6">JEL800</strain>
    </source>
</reference>
<sequence>MQALAPLVPSLVLGQLRRRLVATFPAESVPHALLAAALAGGVQSAVALALKVPSALEKAPEQAQLVSLATKDFWAALRITAMRNSAGFAVFFLVFEALKSKIKDAKLSAKAAQNLLAAALAATFYRITTWILDGKLPMLPNSATSFTDDDDELDEKTLGGKRGGNPYTLVLQQLKNSILKASIAMVGMDLLMGRPSW</sequence>
<keyword evidence="4" id="KW-0472">Membrane</keyword>
<proteinExistence type="predicted"/>
<accession>A0A1Y2D3F0</accession>
<comment type="caution">
    <text evidence="5">The sequence shown here is derived from an EMBL/GenBank/DDBJ whole genome shotgun (WGS) entry which is preliminary data.</text>
</comment>
<dbReference type="Gene3D" id="1.50.40.10">
    <property type="entry name" value="Mitochondrial carrier domain"/>
    <property type="match status" value="1"/>
</dbReference>
<name>A0A1Y2D3F0_9FUNG</name>
<keyword evidence="2" id="KW-0812">Transmembrane</keyword>
<keyword evidence="3" id="KW-1133">Transmembrane helix</keyword>
<comment type="subcellular location">
    <subcellularLocation>
        <location evidence="1">Membrane</location>
    </subcellularLocation>
</comment>
<dbReference type="SUPFAM" id="SSF103506">
    <property type="entry name" value="Mitochondrial carrier"/>
    <property type="match status" value="1"/>
</dbReference>
<dbReference type="GO" id="GO:0016020">
    <property type="term" value="C:membrane"/>
    <property type="evidence" value="ECO:0007669"/>
    <property type="project" value="UniProtKB-SubCell"/>
</dbReference>
<evidence type="ECO:0000256" key="1">
    <source>
        <dbReference type="ARBA" id="ARBA00004370"/>
    </source>
</evidence>
<dbReference type="OrthoDB" id="2128353at2759"/>
<dbReference type="Proteomes" id="UP000193642">
    <property type="component" value="Unassembled WGS sequence"/>
</dbReference>
<organism evidence="5 6">
    <name type="scientific">Rhizoclosmatium globosum</name>
    <dbReference type="NCBI Taxonomy" id="329046"/>
    <lineage>
        <taxon>Eukaryota</taxon>
        <taxon>Fungi</taxon>
        <taxon>Fungi incertae sedis</taxon>
        <taxon>Chytridiomycota</taxon>
        <taxon>Chytridiomycota incertae sedis</taxon>
        <taxon>Chytridiomycetes</taxon>
        <taxon>Chytridiales</taxon>
        <taxon>Chytriomycetaceae</taxon>
        <taxon>Rhizoclosmatium</taxon>
    </lineage>
</organism>